<dbReference type="Gene3D" id="1.25.40.10">
    <property type="entry name" value="Tetratricopeptide repeat domain"/>
    <property type="match status" value="2"/>
</dbReference>
<keyword evidence="11" id="KW-0472">Membrane</keyword>
<organism evidence="14 15">
    <name type="scientific">Flavobacterium sedimenticola</name>
    <dbReference type="NCBI Taxonomy" id="3043286"/>
    <lineage>
        <taxon>Bacteria</taxon>
        <taxon>Pseudomonadati</taxon>
        <taxon>Bacteroidota</taxon>
        <taxon>Flavobacteriia</taxon>
        <taxon>Flavobacteriales</taxon>
        <taxon>Flavobacteriaceae</taxon>
        <taxon>Flavobacterium</taxon>
    </lineage>
</organism>
<feature type="chain" id="PRO_5045448253" description="histidine kinase" evidence="12">
    <location>
        <begin position="20"/>
        <end position="657"/>
    </location>
</feature>
<evidence type="ECO:0000256" key="1">
    <source>
        <dbReference type="ARBA" id="ARBA00000085"/>
    </source>
</evidence>
<accession>A0ABT6XR02</accession>
<evidence type="ECO:0000256" key="3">
    <source>
        <dbReference type="ARBA" id="ARBA00022553"/>
    </source>
</evidence>
<proteinExistence type="predicted"/>
<dbReference type="EC" id="2.7.13.3" evidence="2"/>
<evidence type="ECO:0000256" key="7">
    <source>
        <dbReference type="ARBA" id="ARBA00022840"/>
    </source>
</evidence>
<feature type="domain" description="Histidine kinase" evidence="13">
    <location>
        <begin position="458"/>
        <end position="651"/>
    </location>
</feature>
<keyword evidence="6" id="KW-0418">Kinase</keyword>
<name>A0ABT6XR02_9FLAO</name>
<keyword evidence="5" id="KW-0547">Nucleotide-binding</keyword>
<keyword evidence="4" id="KW-0808">Transferase</keyword>
<keyword evidence="11" id="KW-0812">Transmembrane</keyword>
<dbReference type="CDD" id="cd16917">
    <property type="entry name" value="HATPase_UhpB-NarQ-NarX-like"/>
    <property type="match status" value="1"/>
</dbReference>
<gene>
    <name evidence="14" type="ORF">QHT84_08845</name>
</gene>
<dbReference type="PANTHER" id="PTHR24421">
    <property type="entry name" value="NITRATE/NITRITE SENSOR PROTEIN NARX-RELATED"/>
    <property type="match status" value="1"/>
</dbReference>
<reference evidence="14 15" key="1">
    <citation type="submission" date="2023-05" db="EMBL/GenBank/DDBJ databases">
        <title>Flavobacterium sedimenti sp. nov., isolated from the sediment.</title>
        <authorList>
            <person name="Wu N."/>
        </authorList>
    </citation>
    <scope>NUCLEOTIDE SEQUENCE [LARGE SCALE GENOMIC DNA]</scope>
    <source>
        <strain evidence="14 15">YZ-48</strain>
    </source>
</reference>
<dbReference type="Pfam" id="PF02518">
    <property type="entry name" value="HATPase_c"/>
    <property type="match status" value="1"/>
</dbReference>
<dbReference type="InterPro" id="IPR011712">
    <property type="entry name" value="Sig_transdc_His_kin_sub3_dim/P"/>
</dbReference>
<dbReference type="InterPro" id="IPR011990">
    <property type="entry name" value="TPR-like_helical_dom_sf"/>
</dbReference>
<dbReference type="InterPro" id="IPR005467">
    <property type="entry name" value="His_kinase_dom"/>
</dbReference>
<keyword evidence="10" id="KW-0175">Coiled coil</keyword>
<dbReference type="PROSITE" id="PS50005">
    <property type="entry name" value="TPR"/>
    <property type="match status" value="1"/>
</dbReference>
<dbReference type="Gene3D" id="3.30.565.10">
    <property type="entry name" value="Histidine kinase-like ATPase, C-terminal domain"/>
    <property type="match status" value="1"/>
</dbReference>
<feature type="transmembrane region" description="Helical" evidence="11">
    <location>
        <begin position="401"/>
        <end position="419"/>
    </location>
</feature>
<protein>
    <recommendedName>
        <fullName evidence="2">histidine kinase</fullName>
        <ecNumber evidence="2">2.7.13.3</ecNumber>
    </recommendedName>
</protein>
<dbReference type="Gene3D" id="1.20.5.1930">
    <property type="match status" value="1"/>
</dbReference>
<dbReference type="Pfam" id="PF13424">
    <property type="entry name" value="TPR_12"/>
    <property type="match status" value="2"/>
</dbReference>
<dbReference type="Proteomes" id="UP001230035">
    <property type="component" value="Unassembled WGS sequence"/>
</dbReference>
<evidence type="ECO:0000256" key="11">
    <source>
        <dbReference type="SAM" id="Phobius"/>
    </source>
</evidence>
<keyword evidence="11" id="KW-1133">Transmembrane helix</keyword>
<dbReference type="PANTHER" id="PTHR24421:SF10">
    <property type="entry name" value="NITRATE_NITRITE SENSOR PROTEIN NARQ"/>
    <property type="match status" value="1"/>
</dbReference>
<evidence type="ECO:0000259" key="13">
    <source>
        <dbReference type="PROSITE" id="PS50109"/>
    </source>
</evidence>
<dbReference type="RefSeq" id="WP_283239195.1">
    <property type="nucleotide sequence ID" value="NZ_JASGBP010000004.1"/>
</dbReference>
<feature type="coiled-coil region" evidence="10">
    <location>
        <begin position="350"/>
        <end position="400"/>
    </location>
</feature>
<evidence type="ECO:0000256" key="2">
    <source>
        <dbReference type="ARBA" id="ARBA00012438"/>
    </source>
</evidence>
<sequence>MKKPLLILVLFVFAFGLRAQNAQEMVDRLKKDLQAKPDAKRIAVIYSDLTWYYSKIDIDSALHYGDKAVIESRKLNDSTLLAQVYSDIGAVYFIKGDFINSKVNYLTAYKVRKLRNDVKGLAKINNNLANIYEKTHQYKQAMAAFVEALSYFESVKDEKNTSITKGNIGLIYLKLKNYPKALQYIGDVVRFQEKNNFTEELCVSCLNLGNVYLQLNDTLQALKYYDKSVKACTAVGNKKGLSSGFNNIASIKTEQKKSKDALAFFEKSKAIREELHSDLDKANFDLNLANEYVSAQQFGKAKKLLLSTQKFYESSGTTEKLQINYKSLINVYAALHQPDSVTYFLDKLVVLDEQLLVNKAEKQAAELETQYQTEKKELQLQKSKAEIALRESEIKKKETQFIIAILISLALLIIIYLVYRQQKLKNKQQQQEFELKSAIAKIETQNKLQEQRLAISRDLHDNIGSQLTFIISSVDNIKYAFDIQNQKLDAKLSGISNFAKSTIIELRDTIWAMNKSEITFEDLQARIHNFIDKAQEAKEDIQFNFEVNPTLKELRFSSVEGMNLYRTIQEAINNSIKYARPQSVAVSILPEAEKVLIRITDDGCGFNRETVLMGNGIQNMEKRIRDIGGTFEIHSEPDKGTAITIMLGIQSQKQQGL</sequence>
<keyword evidence="15" id="KW-1185">Reference proteome</keyword>
<comment type="caution">
    <text evidence="14">The sequence shown here is derived from an EMBL/GenBank/DDBJ whole genome shotgun (WGS) entry which is preliminary data.</text>
</comment>
<evidence type="ECO:0000256" key="5">
    <source>
        <dbReference type="ARBA" id="ARBA00022741"/>
    </source>
</evidence>
<dbReference type="InterPro" id="IPR050482">
    <property type="entry name" value="Sensor_HK_TwoCompSys"/>
</dbReference>
<evidence type="ECO:0000256" key="9">
    <source>
        <dbReference type="PROSITE-ProRule" id="PRU00339"/>
    </source>
</evidence>
<evidence type="ECO:0000256" key="12">
    <source>
        <dbReference type="SAM" id="SignalP"/>
    </source>
</evidence>
<evidence type="ECO:0000313" key="14">
    <source>
        <dbReference type="EMBL" id="MDI9257519.1"/>
    </source>
</evidence>
<keyword evidence="7" id="KW-0067">ATP-binding</keyword>
<comment type="catalytic activity">
    <reaction evidence="1">
        <text>ATP + protein L-histidine = ADP + protein N-phospho-L-histidine.</text>
        <dbReference type="EC" id="2.7.13.3"/>
    </reaction>
</comment>
<keyword evidence="3" id="KW-0597">Phosphoprotein</keyword>
<dbReference type="InterPro" id="IPR019734">
    <property type="entry name" value="TPR_rpt"/>
</dbReference>
<dbReference type="Pfam" id="PF07730">
    <property type="entry name" value="HisKA_3"/>
    <property type="match status" value="1"/>
</dbReference>
<keyword evidence="12" id="KW-0732">Signal</keyword>
<feature type="repeat" description="TPR" evidence="9">
    <location>
        <begin position="162"/>
        <end position="195"/>
    </location>
</feature>
<keyword evidence="8" id="KW-0902">Two-component regulatory system</keyword>
<feature type="signal peptide" evidence="12">
    <location>
        <begin position="1"/>
        <end position="19"/>
    </location>
</feature>
<dbReference type="InterPro" id="IPR036890">
    <property type="entry name" value="HATPase_C_sf"/>
</dbReference>
<dbReference type="SUPFAM" id="SSF55874">
    <property type="entry name" value="ATPase domain of HSP90 chaperone/DNA topoisomerase II/histidine kinase"/>
    <property type="match status" value="1"/>
</dbReference>
<dbReference type="SMART" id="SM00028">
    <property type="entry name" value="TPR"/>
    <property type="match status" value="5"/>
</dbReference>
<dbReference type="SMART" id="SM00387">
    <property type="entry name" value="HATPase_c"/>
    <property type="match status" value="1"/>
</dbReference>
<dbReference type="EMBL" id="JASGBP010000004">
    <property type="protein sequence ID" value="MDI9257519.1"/>
    <property type="molecule type" value="Genomic_DNA"/>
</dbReference>
<evidence type="ECO:0000256" key="10">
    <source>
        <dbReference type="SAM" id="Coils"/>
    </source>
</evidence>
<dbReference type="InterPro" id="IPR003594">
    <property type="entry name" value="HATPase_dom"/>
</dbReference>
<evidence type="ECO:0000256" key="4">
    <source>
        <dbReference type="ARBA" id="ARBA00022679"/>
    </source>
</evidence>
<evidence type="ECO:0000313" key="15">
    <source>
        <dbReference type="Proteomes" id="UP001230035"/>
    </source>
</evidence>
<evidence type="ECO:0000256" key="6">
    <source>
        <dbReference type="ARBA" id="ARBA00022777"/>
    </source>
</evidence>
<evidence type="ECO:0000256" key="8">
    <source>
        <dbReference type="ARBA" id="ARBA00023012"/>
    </source>
</evidence>
<dbReference type="SUPFAM" id="SSF48452">
    <property type="entry name" value="TPR-like"/>
    <property type="match status" value="2"/>
</dbReference>
<dbReference type="PROSITE" id="PS50109">
    <property type="entry name" value="HIS_KIN"/>
    <property type="match status" value="1"/>
</dbReference>
<keyword evidence="9" id="KW-0802">TPR repeat</keyword>